<organism evidence="1">
    <name type="scientific">Bacteriophage sp</name>
    <dbReference type="NCBI Taxonomy" id="38018"/>
    <lineage>
        <taxon>Viruses</taxon>
    </lineage>
</organism>
<name>A0A8D9UHF9_9VIRU</name>
<dbReference type="Gene3D" id="3.30.420.240">
    <property type="match status" value="1"/>
</dbReference>
<reference evidence="1" key="1">
    <citation type="journal article" date="2021" name="Proc. Natl. Acad. Sci. U.S.A.">
        <title>A Catalog of Tens of Thousands of Viruses from Human Metagenomes Reveals Hidden Associations with Chronic Diseases.</title>
        <authorList>
            <person name="Tisza M.J."/>
            <person name="Buck C.B."/>
        </authorList>
    </citation>
    <scope>NUCLEOTIDE SEQUENCE</scope>
    <source>
        <strain evidence="1">CtOZu12</strain>
    </source>
</reference>
<accession>A0A8D9UHF9</accession>
<sequence>MRNSFAYYPVYENDGEKKYIVCYDPASKLDNSIVLIGELFRDKEKGLMLKIVNCENLIELLPNGDKAIIQKPQQIEMIKDLIINYNRGALDYDNIELVCIDAGAGGGGFDISQFLLNDWVGSDGKRHLGLIDEEDPYMKLRADDYPANIRKLQLFNFKRDKVQAYERTQAAINQGLVMFPKSLNARNEMEIEEVASDGTTSIRYEKVSFDEMNSLI</sequence>
<proteinExistence type="predicted"/>
<dbReference type="EMBL" id="BK029940">
    <property type="protein sequence ID" value="DAD55589.1"/>
    <property type="molecule type" value="Genomic_DNA"/>
</dbReference>
<evidence type="ECO:0000313" key="1">
    <source>
        <dbReference type="EMBL" id="DAD55589.1"/>
    </source>
</evidence>
<protein>
    <submittedName>
        <fullName evidence="1">Terminase large subunit</fullName>
    </submittedName>
</protein>